<dbReference type="Proteomes" id="UP000294593">
    <property type="component" value="Unassembled WGS sequence"/>
</dbReference>
<proteinExistence type="predicted"/>
<protein>
    <submittedName>
        <fullName evidence="2">MaoC dehydratase-like protein</fullName>
    </submittedName>
</protein>
<dbReference type="RefSeq" id="WP_133607521.1">
    <property type="nucleotide sequence ID" value="NZ_JBASTO010000190.1"/>
</dbReference>
<evidence type="ECO:0000313" key="2">
    <source>
        <dbReference type="EMBL" id="TDP84482.1"/>
    </source>
</evidence>
<dbReference type="PANTHER" id="PTHR43841:SF3">
    <property type="entry name" value="(3R)-HYDROXYACYL-ACP DEHYDRATASE SUBUNIT HADB"/>
    <property type="match status" value="1"/>
</dbReference>
<name>A0A4R6RE79_9BURK</name>
<evidence type="ECO:0000313" key="3">
    <source>
        <dbReference type="Proteomes" id="UP000294593"/>
    </source>
</evidence>
<sequence>MKIIEVNKLPSALSLNLGALRSSSKRPGVVEALPEVTYVRPRVVVDAKRVAAYAKVCGFSKAHGVPMLFPHLDAFPLAMMLFGSRRFPWPAMGLVHLANSARLLQRIHVEDVLRIEMRTGELIAHDKGQAFTLHARALRGGEVVWESTWTLLRLGVRQPKGEPYTSQLVDERPLSHQADFFAGASIGRSYGRVSGDINPIHLSALTAKFLGFRKAIAHGMWTKARALATLMPREAVAQAEVIVEFKTPLFLPARASLWAIRSEDGALFEVRNAKGDKPHLRGRVTY</sequence>
<accession>A0A4R6RE79</accession>
<organism evidence="2 3">
    <name type="scientific">Aquabacterium commune</name>
    <dbReference type="NCBI Taxonomy" id="70586"/>
    <lineage>
        <taxon>Bacteria</taxon>
        <taxon>Pseudomonadati</taxon>
        <taxon>Pseudomonadota</taxon>
        <taxon>Betaproteobacteria</taxon>
        <taxon>Burkholderiales</taxon>
        <taxon>Aquabacterium</taxon>
    </lineage>
</organism>
<dbReference type="PANTHER" id="PTHR43841">
    <property type="entry name" value="3-HYDROXYACYL-THIOESTER DEHYDRATASE HTDX-RELATED"/>
    <property type="match status" value="1"/>
</dbReference>
<dbReference type="InterPro" id="IPR029069">
    <property type="entry name" value="HotDog_dom_sf"/>
</dbReference>
<dbReference type="EMBL" id="SNXW01000003">
    <property type="protein sequence ID" value="TDP84482.1"/>
    <property type="molecule type" value="Genomic_DNA"/>
</dbReference>
<dbReference type="SUPFAM" id="SSF54637">
    <property type="entry name" value="Thioesterase/thiol ester dehydrase-isomerase"/>
    <property type="match status" value="2"/>
</dbReference>
<feature type="domain" description="MaoC-like" evidence="1">
    <location>
        <begin position="189"/>
        <end position="250"/>
    </location>
</feature>
<keyword evidence="3" id="KW-1185">Reference proteome</keyword>
<dbReference type="AlphaFoldDB" id="A0A4R6RE79"/>
<dbReference type="Pfam" id="PF01575">
    <property type="entry name" value="MaoC_dehydratas"/>
    <property type="match status" value="1"/>
</dbReference>
<reference evidence="2 3" key="1">
    <citation type="submission" date="2019-03" db="EMBL/GenBank/DDBJ databases">
        <title>Genomic Encyclopedia of Type Strains, Phase IV (KMG-IV): sequencing the most valuable type-strain genomes for metagenomic binning, comparative biology and taxonomic classification.</title>
        <authorList>
            <person name="Goeker M."/>
        </authorList>
    </citation>
    <scope>NUCLEOTIDE SEQUENCE [LARGE SCALE GENOMIC DNA]</scope>
    <source>
        <strain evidence="2 3">DSM 11901</strain>
    </source>
</reference>
<dbReference type="InterPro" id="IPR002539">
    <property type="entry name" value="MaoC-like_dom"/>
</dbReference>
<evidence type="ECO:0000259" key="1">
    <source>
        <dbReference type="Pfam" id="PF01575"/>
    </source>
</evidence>
<dbReference type="Gene3D" id="3.10.129.10">
    <property type="entry name" value="Hotdog Thioesterase"/>
    <property type="match status" value="1"/>
</dbReference>
<comment type="caution">
    <text evidence="2">The sequence shown here is derived from an EMBL/GenBank/DDBJ whole genome shotgun (WGS) entry which is preliminary data.</text>
</comment>
<dbReference type="OrthoDB" id="9774179at2"/>
<gene>
    <name evidence="2" type="ORF">EV672_10350</name>
</gene>